<keyword evidence="1" id="KW-0378">Hydrolase</keyword>
<evidence type="ECO:0000313" key="1">
    <source>
        <dbReference type="EMBL" id="MEL3955944.1"/>
    </source>
</evidence>
<evidence type="ECO:0000313" key="2">
    <source>
        <dbReference type="Proteomes" id="UP001459714"/>
    </source>
</evidence>
<protein>
    <submittedName>
        <fullName evidence="1">RNA helicase</fullName>
    </submittedName>
</protein>
<keyword evidence="1" id="KW-0067">ATP-binding</keyword>
<keyword evidence="1" id="KW-0347">Helicase</keyword>
<dbReference type="Proteomes" id="UP001459714">
    <property type="component" value="Unassembled WGS sequence"/>
</dbReference>
<organism evidence="1 2">
    <name type="scientific">Caldifermentibacillus hisashii</name>
    <dbReference type="NCBI Taxonomy" id="996558"/>
    <lineage>
        <taxon>Bacteria</taxon>
        <taxon>Bacillati</taxon>
        <taxon>Bacillota</taxon>
        <taxon>Bacilli</taxon>
        <taxon>Bacillales</taxon>
        <taxon>Bacillaceae</taxon>
        <taxon>Caldifermentibacillus</taxon>
    </lineage>
</organism>
<sequence length="151" mass="17977">MRKLIYYIDKGFNQYEPFYEYTVPAVGEDEIYARQLCNYFIKDGMQYELLANELEEDDEILTIKEIGLNEKAPDEMDYRGKGLYVEIRLNSRSENYRLLTKLPCQTHFEVIRYLLKDAILLSELGQFRITSREIDEDRGVYVLYGEFNHGE</sequence>
<keyword evidence="1" id="KW-0547">Nucleotide-binding</keyword>
<gene>
    <name evidence="1" type="ORF">NST17_01710</name>
</gene>
<accession>A0ABU9JSZ9</accession>
<dbReference type="EMBL" id="JBBYAK010000001">
    <property type="protein sequence ID" value="MEL3955944.1"/>
    <property type="molecule type" value="Genomic_DNA"/>
</dbReference>
<reference evidence="1 2" key="1">
    <citation type="submission" date="2024-03" db="EMBL/GenBank/DDBJ databases">
        <title>Bacilli Hybrid Assemblies.</title>
        <authorList>
            <person name="Kovac J."/>
        </authorList>
    </citation>
    <scope>NUCLEOTIDE SEQUENCE [LARGE SCALE GENOMIC DNA]</scope>
    <source>
        <strain evidence="1 2">FSL M8-0022</strain>
    </source>
</reference>
<comment type="caution">
    <text evidence="1">The sequence shown here is derived from an EMBL/GenBank/DDBJ whole genome shotgun (WGS) entry which is preliminary data.</text>
</comment>
<name>A0ABU9JSZ9_9BACI</name>
<proteinExistence type="predicted"/>
<keyword evidence="2" id="KW-1185">Reference proteome</keyword>
<dbReference type="GO" id="GO:0004386">
    <property type="term" value="F:helicase activity"/>
    <property type="evidence" value="ECO:0007669"/>
    <property type="project" value="UniProtKB-KW"/>
</dbReference>
<dbReference type="RefSeq" id="WP_216405388.1">
    <property type="nucleotide sequence ID" value="NZ_JBBYAJ010000001.1"/>
</dbReference>